<sequence>MSKTVDLGYYEDYIHSNEIIYRDLKLENVVLDLDGHIQLVDFGFAKRLADDDRTRTICGTLQVFYSAYTYTQDSQDVQLPHKILTRIQELFEID</sequence>
<organism evidence="9">
    <name type="scientific">Anisakis simplex</name>
    <name type="common">Herring worm</name>
    <dbReference type="NCBI Taxonomy" id="6269"/>
    <lineage>
        <taxon>Eukaryota</taxon>
        <taxon>Metazoa</taxon>
        <taxon>Ecdysozoa</taxon>
        <taxon>Nematoda</taxon>
        <taxon>Chromadorea</taxon>
        <taxon>Rhabditida</taxon>
        <taxon>Spirurina</taxon>
        <taxon>Ascaridomorpha</taxon>
        <taxon>Ascaridoidea</taxon>
        <taxon>Anisakidae</taxon>
        <taxon>Anisakis</taxon>
        <taxon>Anisakis simplex complex</taxon>
    </lineage>
</organism>
<dbReference type="InterPro" id="IPR011009">
    <property type="entry name" value="Kinase-like_dom_sf"/>
</dbReference>
<evidence type="ECO:0000256" key="4">
    <source>
        <dbReference type="ARBA" id="ARBA00022777"/>
    </source>
</evidence>
<dbReference type="PROSITE" id="PS50011">
    <property type="entry name" value="PROTEIN_KINASE_DOM"/>
    <property type="match status" value="1"/>
</dbReference>
<keyword evidence="2" id="KW-0808">Transferase</keyword>
<protein>
    <submittedName>
        <fullName evidence="9">Putative serine/threonine-protein kinase (inferred by orthology to a C. elegans protein)</fullName>
    </submittedName>
</protein>
<reference evidence="9" key="1">
    <citation type="submission" date="2017-02" db="UniProtKB">
        <authorList>
            <consortium name="WormBaseParasite"/>
        </authorList>
    </citation>
    <scope>IDENTIFICATION</scope>
</reference>
<dbReference type="InterPro" id="IPR008271">
    <property type="entry name" value="Ser/Thr_kinase_AS"/>
</dbReference>
<evidence type="ECO:0000256" key="5">
    <source>
        <dbReference type="ARBA" id="ARBA00022840"/>
    </source>
</evidence>
<dbReference type="EMBL" id="UYRR01021614">
    <property type="protein sequence ID" value="VDK31074.1"/>
    <property type="molecule type" value="Genomic_DNA"/>
</dbReference>
<evidence type="ECO:0000256" key="1">
    <source>
        <dbReference type="ARBA" id="ARBA00022527"/>
    </source>
</evidence>
<dbReference type="Proteomes" id="UP000267096">
    <property type="component" value="Unassembled WGS sequence"/>
</dbReference>
<evidence type="ECO:0000256" key="3">
    <source>
        <dbReference type="ARBA" id="ARBA00022741"/>
    </source>
</evidence>
<dbReference type="InterPro" id="IPR000719">
    <property type="entry name" value="Prot_kinase_dom"/>
</dbReference>
<name>A0A0M3JLC3_ANISI</name>
<dbReference type="PANTHER" id="PTHR24353">
    <property type="entry name" value="CYCLIC NUCLEOTIDE-DEPENDENT PROTEIN KINASE"/>
    <property type="match status" value="1"/>
</dbReference>
<proteinExistence type="predicted"/>
<keyword evidence="8" id="KW-1185">Reference proteome</keyword>
<dbReference type="PROSITE" id="PS00108">
    <property type="entry name" value="PROTEIN_KINASE_ST"/>
    <property type="match status" value="1"/>
</dbReference>
<keyword evidence="4" id="KW-0418">Kinase</keyword>
<dbReference type="OrthoDB" id="3205605at2759"/>
<evidence type="ECO:0000313" key="8">
    <source>
        <dbReference type="Proteomes" id="UP000267096"/>
    </source>
</evidence>
<evidence type="ECO:0000313" key="7">
    <source>
        <dbReference type="EMBL" id="VDK31074.1"/>
    </source>
</evidence>
<reference evidence="7 8" key="2">
    <citation type="submission" date="2018-11" db="EMBL/GenBank/DDBJ databases">
        <authorList>
            <consortium name="Pathogen Informatics"/>
        </authorList>
    </citation>
    <scope>NUCLEOTIDE SEQUENCE [LARGE SCALE GENOMIC DNA]</scope>
</reference>
<gene>
    <name evidence="7" type="ORF">ASIM_LOCUS8205</name>
</gene>
<keyword evidence="3" id="KW-0547">Nucleotide-binding</keyword>
<evidence type="ECO:0000256" key="2">
    <source>
        <dbReference type="ARBA" id="ARBA00022679"/>
    </source>
</evidence>
<dbReference type="GO" id="GO:0004691">
    <property type="term" value="F:cAMP-dependent protein kinase activity"/>
    <property type="evidence" value="ECO:0007669"/>
    <property type="project" value="TreeGrafter"/>
</dbReference>
<keyword evidence="5" id="KW-0067">ATP-binding</keyword>
<dbReference type="Gene3D" id="1.10.510.10">
    <property type="entry name" value="Transferase(Phosphotransferase) domain 1"/>
    <property type="match status" value="1"/>
</dbReference>
<dbReference type="SUPFAM" id="SSF56112">
    <property type="entry name" value="Protein kinase-like (PK-like)"/>
    <property type="match status" value="1"/>
</dbReference>
<dbReference type="Pfam" id="PF00069">
    <property type="entry name" value="Pkinase"/>
    <property type="match status" value="1"/>
</dbReference>
<keyword evidence="1" id="KW-0723">Serine/threonine-protein kinase</keyword>
<accession>A0A0M3JLC3</accession>
<feature type="domain" description="Protein kinase" evidence="6">
    <location>
        <begin position="1"/>
        <end position="94"/>
    </location>
</feature>
<dbReference type="GO" id="GO:0005524">
    <property type="term" value="F:ATP binding"/>
    <property type="evidence" value="ECO:0007669"/>
    <property type="project" value="UniProtKB-KW"/>
</dbReference>
<dbReference type="WBParaSite" id="ASIM_0000845401-mRNA-1">
    <property type="protein sequence ID" value="ASIM_0000845401-mRNA-1"/>
    <property type="gene ID" value="ASIM_0000845401"/>
</dbReference>
<dbReference type="GO" id="GO:0005952">
    <property type="term" value="C:cAMP-dependent protein kinase complex"/>
    <property type="evidence" value="ECO:0007669"/>
    <property type="project" value="TreeGrafter"/>
</dbReference>
<evidence type="ECO:0000259" key="6">
    <source>
        <dbReference type="PROSITE" id="PS50011"/>
    </source>
</evidence>
<dbReference type="GO" id="GO:0005829">
    <property type="term" value="C:cytosol"/>
    <property type="evidence" value="ECO:0007669"/>
    <property type="project" value="TreeGrafter"/>
</dbReference>
<dbReference type="AlphaFoldDB" id="A0A0M3JLC3"/>
<evidence type="ECO:0000313" key="9">
    <source>
        <dbReference type="WBParaSite" id="ASIM_0000845401-mRNA-1"/>
    </source>
</evidence>
<dbReference type="PANTHER" id="PTHR24353:SF37">
    <property type="entry name" value="CAMP-DEPENDENT PROTEIN KINASE CATALYTIC SUBUNIT PRKX"/>
    <property type="match status" value="1"/>
</dbReference>